<dbReference type="GO" id="GO:0004713">
    <property type="term" value="F:protein tyrosine kinase activity"/>
    <property type="evidence" value="ECO:0007669"/>
    <property type="project" value="UniProtKB-KW"/>
</dbReference>
<evidence type="ECO:0000256" key="7">
    <source>
        <dbReference type="ARBA" id="ARBA00023137"/>
    </source>
</evidence>
<dbReference type="PANTHER" id="PTHR32309">
    <property type="entry name" value="TYROSINE-PROTEIN KINASE"/>
    <property type="match status" value="1"/>
</dbReference>
<organism evidence="11 12">
    <name type="scientific">Desertihabitans brevis</name>
    <dbReference type="NCBI Taxonomy" id="2268447"/>
    <lineage>
        <taxon>Bacteria</taxon>
        <taxon>Bacillati</taxon>
        <taxon>Actinomycetota</taxon>
        <taxon>Actinomycetes</taxon>
        <taxon>Propionibacteriales</taxon>
        <taxon>Propionibacteriaceae</taxon>
        <taxon>Desertihabitans</taxon>
    </lineage>
</organism>
<dbReference type="AlphaFoldDB" id="A0A367YVZ3"/>
<feature type="domain" description="AAA" evidence="10">
    <location>
        <begin position="262"/>
        <end position="413"/>
    </location>
</feature>
<evidence type="ECO:0000256" key="8">
    <source>
        <dbReference type="ARBA" id="ARBA00051245"/>
    </source>
</evidence>
<dbReference type="Proteomes" id="UP000252770">
    <property type="component" value="Unassembled WGS sequence"/>
</dbReference>
<dbReference type="InterPro" id="IPR005702">
    <property type="entry name" value="Wzc-like_C"/>
</dbReference>
<keyword evidence="3" id="KW-0808">Transferase</keyword>
<keyword evidence="6" id="KW-0067">ATP-binding</keyword>
<evidence type="ECO:0000256" key="3">
    <source>
        <dbReference type="ARBA" id="ARBA00022679"/>
    </source>
</evidence>
<evidence type="ECO:0000259" key="10">
    <source>
        <dbReference type="Pfam" id="PF13614"/>
    </source>
</evidence>
<dbReference type="Pfam" id="PF13614">
    <property type="entry name" value="AAA_31"/>
    <property type="match status" value="1"/>
</dbReference>
<dbReference type="RefSeq" id="WP_114126252.1">
    <property type="nucleotide sequence ID" value="NZ_QOUI01000004.1"/>
</dbReference>
<comment type="caution">
    <text evidence="11">The sequence shown here is derived from an EMBL/GenBank/DDBJ whole genome shotgun (WGS) entry which is preliminary data.</text>
</comment>
<evidence type="ECO:0000256" key="4">
    <source>
        <dbReference type="ARBA" id="ARBA00022741"/>
    </source>
</evidence>
<sequence>MTVAQVVAVLRKRWLYVLLPVVLICGVVGTWSALTTPIYTARASAYFSLPFGSSANDLYQGSNYTQGQLGSFADLATKPIVLDRVVEELRLPTTSAELARSVSATVVAESVIVDISASSASPQRAADVANSVTRHLGVVVQELSPVVDGRQSINVVTVATASPPEFQSSPNTRRNLLVAGLGSLLLGLLLALARDRLDTRVRSAADLPGNQGALASIEELRDARQNPVLAMEGGSQRHHARAEAFRRLRTNLRFIDVDHPPRVIVLTSAVSGEGKSSTAINLARVLVTDGHRVALVDGDLRRPSIAAYAGLEGSVGLTDVLAGELPLETALRRWQHDRLQVLPSGSLPPNPSELLGSEAMASLLGQLRSDFDFVILDTPPLLPVIDAAVVGTVADGVVMVVRHGHTKRQQLQQAADSLASVDGRLLGMVFNRTPRPSVWSRRSQNYYEQDPDRFRTGQPVALRDED</sequence>
<evidence type="ECO:0000313" key="12">
    <source>
        <dbReference type="Proteomes" id="UP000252770"/>
    </source>
</evidence>
<keyword evidence="4" id="KW-0547">Nucleotide-binding</keyword>
<dbReference type="CDD" id="cd05387">
    <property type="entry name" value="BY-kinase"/>
    <property type="match status" value="1"/>
</dbReference>
<name>A0A367YVZ3_9ACTN</name>
<keyword evidence="9" id="KW-0812">Transmembrane</keyword>
<comment type="similarity">
    <text evidence="1">Belongs to the CpsD/CapB family.</text>
</comment>
<dbReference type="GO" id="GO:0005524">
    <property type="term" value="F:ATP binding"/>
    <property type="evidence" value="ECO:0007669"/>
    <property type="project" value="UniProtKB-KW"/>
</dbReference>
<dbReference type="EC" id="2.7.10.2" evidence="2"/>
<accession>A0A367YVZ3</accession>
<evidence type="ECO:0000256" key="5">
    <source>
        <dbReference type="ARBA" id="ARBA00022777"/>
    </source>
</evidence>
<dbReference type="EMBL" id="QOUI01000004">
    <property type="protein sequence ID" value="RCK70066.1"/>
    <property type="molecule type" value="Genomic_DNA"/>
</dbReference>
<protein>
    <recommendedName>
        <fullName evidence="2">non-specific protein-tyrosine kinase</fullName>
        <ecNumber evidence="2">2.7.10.2</ecNumber>
    </recommendedName>
</protein>
<dbReference type="NCBIfam" id="TIGR01007">
    <property type="entry name" value="eps_fam"/>
    <property type="match status" value="1"/>
</dbReference>
<feature type="transmembrane region" description="Helical" evidence="9">
    <location>
        <begin position="14"/>
        <end position="34"/>
    </location>
</feature>
<evidence type="ECO:0000313" key="11">
    <source>
        <dbReference type="EMBL" id="RCK70066.1"/>
    </source>
</evidence>
<keyword evidence="12" id="KW-1185">Reference proteome</keyword>
<proteinExistence type="inferred from homology"/>
<gene>
    <name evidence="11" type="ORF">DT076_08710</name>
</gene>
<evidence type="ECO:0000256" key="6">
    <source>
        <dbReference type="ARBA" id="ARBA00022840"/>
    </source>
</evidence>
<dbReference type="Gene3D" id="3.40.50.300">
    <property type="entry name" value="P-loop containing nucleotide triphosphate hydrolases"/>
    <property type="match status" value="1"/>
</dbReference>
<evidence type="ECO:0000256" key="2">
    <source>
        <dbReference type="ARBA" id="ARBA00011903"/>
    </source>
</evidence>
<keyword evidence="9" id="KW-1133">Transmembrane helix</keyword>
<comment type="catalytic activity">
    <reaction evidence="8">
        <text>L-tyrosyl-[protein] + ATP = O-phospho-L-tyrosyl-[protein] + ADP + H(+)</text>
        <dbReference type="Rhea" id="RHEA:10596"/>
        <dbReference type="Rhea" id="RHEA-COMP:10136"/>
        <dbReference type="Rhea" id="RHEA-COMP:20101"/>
        <dbReference type="ChEBI" id="CHEBI:15378"/>
        <dbReference type="ChEBI" id="CHEBI:30616"/>
        <dbReference type="ChEBI" id="CHEBI:46858"/>
        <dbReference type="ChEBI" id="CHEBI:61978"/>
        <dbReference type="ChEBI" id="CHEBI:456216"/>
        <dbReference type="EC" id="2.7.10.2"/>
    </reaction>
</comment>
<dbReference type="SUPFAM" id="SSF52540">
    <property type="entry name" value="P-loop containing nucleoside triphosphate hydrolases"/>
    <property type="match status" value="1"/>
</dbReference>
<evidence type="ECO:0000256" key="1">
    <source>
        <dbReference type="ARBA" id="ARBA00007316"/>
    </source>
</evidence>
<evidence type="ECO:0000256" key="9">
    <source>
        <dbReference type="SAM" id="Phobius"/>
    </source>
</evidence>
<keyword evidence="9" id="KW-0472">Membrane</keyword>
<keyword evidence="5" id="KW-0418">Kinase</keyword>
<dbReference type="InterPro" id="IPR027417">
    <property type="entry name" value="P-loop_NTPase"/>
</dbReference>
<reference evidence="11 12" key="1">
    <citation type="submission" date="2018-07" db="EMBL/GenBank/DDBJ databases">
        <title>Desertimonas flava gen. nov. sp. nov.</title>
        <authorList>
            <person name="Liu S."/>
        </authorList>
    </citation>
    <scope>NUCLEOTIDE SEQUENCE [LARGE SCALE GENOMIC DNA]</scope>
    <source>
        <strain evidence="11 12">16Sb5-5</strain>
    </source>
</reference>
<dbReference type="InterPro" id="IPR025669">
    <property type="entry name" value="AAA_dom"/>
</dbReference>
<keyword evidence="7" id="KW-0829">Tyrosine-protein kinase</keyword>
<dbReference type="InterPro" id="IPR050445">
    <property type="entry name" value="Bact_polysacc_biosynth/exp"/>
</dbReference>
<dbReference type="PANTHER" id="PTHR32309:SF13">
    <property type="entry name" value="FERRIC ENTEROBACTIN TRANSPORT PROTEIN FEPE"/>
    <property type="match status" value="1"/>
</dbReference>